<sequence length="51" mass="5521">MQTSYSVTSSMWSLFNKLEGGPEMASRFGSSDVIPAQKSDPVGSVKMVLHD</sequence>
<evidence type="ECO:0000313" key="2">
    <source>
        <dbReference type="Proteomes" id="UP001632038"/>
    </source>
</evidence>
<comment type="caution">
    <text evidence="1">The sequence shown here is derived from an EMBL/GenBank/DDBJ whole genome shotgun (WGS) entry which is preliminary data.</text>
</comment>
<organism evidence="1 2">
    <name type="scientific">Castilleja foliolosa</name>
    <dbReference type="NCBI Taxonomy" id="1961234"/>
    <lineage>
        <taxon>Eukaryota</taxon>
        <taxon>Viridiplantae</taxon>
        <taxon>Streptophyta</taxon>
        <taxon>Embryophyta</taxon>
        <taxon>Tracheophyta</taxon>
        <taxon>Spermatophyta</taxon>
        <taxon>Magnoliopsida</taxon>
        <taxon>eudicotyledons</taxon>
        <taxon>Gunneridae</taxon>
        <taxon>Pentapetalae</taxon>
        <taxon>asterids</taxon>
        <taxon>lamiids</taxon>
        <taxon>Lamiales</taxon>
        <taxon>Orobanchaceae</taxon>
        <taxon>Pedicularideae</taxon>
        <taxon>Castillejinae</taxon>
        <taxon>Castilleja</taxon>
    </lineage>
</organism>
<keyword evidence="2" id="KW-1185">Reference proteome</keyword>
<gene>
    <name evidence="1" type="ORF">CASFOL_025340</name>
</gene>
<accession>A0ABD3CSQ8</accession>
<proteinExistence type="predicted"/>
<evidence type="ECO:0000313" key="1">
    <source>
        <dbReference type="EMBL" id="KAL3632356.1"/>
    </source>
</evidence>
<dbReference type="EMBL" id="JAVIJP010000032">
    <property type="protein sequence ID" value="KAL3632356.1"/>
    <property type="molecule type" value="Genomic_DNA"/>
</dbReference>
<protein>
    <submittedName>
        <fullName evidence="1">Uncharacterized protein</fullName>
    </submittedName>
</protein>
<reference evidence="2" key="1">
    <citation type="journal article" date="2024" name="IScience">
        <title>Strigolactones Initiate the Formation of Haustorium-like Structures in Castilleja.</title>
        <authorList>
            <person name="Buerger M."/>
            <person name="Peterson D."/>
            <person name="Chory J."/>
        </authorList>
    </citation>
    <scope>NUCLEOTIDE SEQUENCE [LARGE SCALE GENOMIC DNA]</scope>
</reference>
<name>A0ABD3CSQ8_9LAMI</name>
<dbReference type="Proteomes" id="UP001632038">
    <property type="component" value="Unassembled WGS sequence"/>
</dbReference>
<dbReference type="AlphaFoldDB" id="A0ABD3CSQ8"/>